<evidence type="ECO:0000256" key="1">
    <source>
        <dbReference type="SAM" id="MobiDB-lite"/>
    </source>
</evidence>
<feature type="compositionally biased region" description="Acidic residues" evidence="1">
    <location>
        <begin position="784"/>
        <end position="795"/>
    </location>
</feature>
<evidence type="ECO:0000313" key="2">
    <source>
        <dbReference type="EMBL" id="KAL1114928.1"/>
    </source>
</evidence>
<feature type="region of interest" description="Disordered" evidence="1">
    <location>
        <begin position="902"/>
        <end position="947"/>
    </location>
</feature>
<feature type="compositionally biased region" description="Acidic residues" evidence="1">
    <location>
        <begin position="580"/>
        <end position="601"/>
    </location>
</feature>
<keyword evidence="3" id="KW-1185">Reference proteome</keyword>
<evidence type="ECO:0000313" key="3">
    <source>
        <dbReference type="Proteomes" id="UP001558652"/>
    </source>
</evidence>
<feature type="compositionally biased region" description="Basic and acidic residues" evidence="1">
    <location>
        <begin position="938"/>
        <end position="947"/>
    </location>
</feature>
<feature type="compositionally biased region" description="Polar residues" evidence="1">
    <location>
        <begin position="268"/>
        <end position="278"/>
    </location>
</feature>
<accession>A0ABD0Y9P5</accession>
<feature type="region of interest" description="Disordered" evidence="1">
    <location>
        <begin position="967"/>
        <end position="1135"/>
    </location>
</feature>
<feature type="region of interest" description="Disordered" evidence="1">
    <location>
        <begin position="663"/>
        <end position="852"/>
    </location>
</feature>
<sequence length="1254" mass="142764">DFFQELKNPPKKVLKDLVSEVPSDSKSVFQTNFDNDSSILLNSKVSDQSIISKPVHSAQVFSDPFQDDPFDKDPFSEVDFSQNVCFTPTSNNDPFEKFADFASFNTINENESTSDEKIQKVSPAPADDETKNIPLRVSLPPEKATNDNVFLSPQQSRKHKLQKHNTITGIVKLPSPKQKGRSKIITQASVDNFVDHGSPIMEGVTLRNRNITQSLSSGSTSSDLVAPEPPPRSSMNAMAPPLPPKRLSATSVKPPPRPPQSDYDYIENYQTTNLSDINSPPLPAPARKPKSGQKPSTETEYYLQPFPLLPPPKKKNPPSPKSTTITNGTDVSPKSASCANKSLDITLSQLTKSGFSDLAATLNMSPTSLSKMTLQDLTKCLAKLANDNKEEGANTKLNGEKKSDKGSILNSEQYLALRESIEDDTPTFPVEFDAHFDNKVQSQNQPEESLFDKYAVFRELLEQEKKQTDVTIEENVNTVDESDKEADFKILKEEECVPQTECPVTEPVEDRYAALRDICLDEVLQEDEEVDGSDKDDSIVEPSRMEEDTDLLSQSRPPSESTDSPTLTMKEHQSIMETTIMEEDVSALEVDEDDAPDESVEDTVHETSPPDTKFEERSAEPAQVSPHEKPLFSPTEEIDVTIENKPTAPTPVGSVVSWAKFDNGNGLVLDKGSSSIHSEGRVSPWSTESKDNDTSPACREQRKHRKTKRHKQNLWQEDEESEEGWDGRMEPSCWSPSWRENGWSDGDSLYDETPPYMERDYHSPRRGRRRRMSPWDSRDHSPWEEDDRDFSEDQWEGSRWQEDPRQRPKHRPAWDEERKRHYEDPRKPRKPMMWPNEMDRKSSRESLTWEDDDRYPKRNYADRRRRKWDDESHSRSRGWREREWIESGMKPSSRYYRERSHEPSWDDLYNEHGDDEVGHWSQRPRSCERGRRQYSSHHSNDGDFAERRFLHTMSREDYCAEMDYRRKSHTLQSQKSRRKHSQNSPFEDDFMTHFSFSKDLKSPGGGSDVFDPDAKQAPSLGDSHKKCSFSDGSKKKEYISSSVHNVGAYSRDSLPSSKGFRSYQPSPFEDDFTPPTPRRSSGRSASSDISEPKGSDDIYIESKEAAKIQNPSKLESSRRLKGTNQVENCSINKNGKCGAMANVESESDSNGSKPAVHVEHENFDVDVPLAASEKKHASLDFKQVPTNLRRSDSNTSLRKSESVNIFARNRDPFDDDFFCEDIPVQQSKDKKLKGHESNKWTDAFNAFSFDEESK</sequence>
<proteinExistence type="predicted"/>
<feature type="region of interest" description="Disordered" evidence="1">
    <location>
        <begin position="110"/>
        <end position="133"/>
    </location>
</feature>
<feature type="region of interest" description="Disordered" evidence="1">
    <location>
        <begin position="863"/>
        <end position="882"/>
    </location>
</feature>
<dbReference type="AlphaFoldDB" id="A0ABD0Y9P5"/>
<feature type="compositionally biased region" description="Polar residues" evidence="1">
    <location>
        <begin position="323"/>
        <end position="334"/>
    </location>
</feature>
<dbReference type="Proteomes" id="UP001558652">
    <property type="component" value="Unassembled WGS sequence"/>
</dbReference>
<comment type="caution">
    <text evidence="2">The sequence shown here is derived from an EMBL/GenBank/DDBJ whole genome shotgun (WGS) entry which is preliminary data.</text>
</comment>
<feature type="compositionally biased region" description="Polar residues" evidence="1">
    <location>
        <begin position="551"/>
        <end position="567"/>
    </location>
</feature>
<protein>
    <recommendedName>
        <fullName evidence="4">Protein disabled</fullName>
    </recommendedName>
</protein>
<gene>
    <name evidence="2" type="ORF">AAG570_007751</name>
</gene>
<feature type="compositionally biased region" description="Basic residues" evidence="1">
    <location>
        <begin position="701"/>
        <end position="712"/>
    </location>
</feature>
<feature type="non-terminal residue" evidence="2">
    <location>
        <position position="1"/>
    </location>
</feature>
<feature type="compositionally biased region" description="Basic and acidic residues" evidence="1">
    <location>
        <begin position="532"/>
        <end position="546"/>
    </location>
</feature>
<name>A0ABD0Y9P5_9HEMI</name>
<feature type="compositionally biased region" description="Basic and acidic residues" evidence="1">
    <location>
        <begin position="799"/>
        <end position="826"/>
    </location>
</feature>
<feature type="compositionally biased region" description="Basic and acidic residues" evidence="1">
    <location>
        <begin position="902"/>
        <end position="918"/>
    </location>
</feature>
<organism evidence="2 3">
    <name type="scientific">Ranatra chinensis</name>
    <dbReference type="NCBI Taxonomy" id="642074"/>
    <lineage>
        <taxon>Eukaryota</taxon>
        <taxon>Metazoa</taxon>
        <taxon>Ecdysozoa</taxon>
        <taxon>Arthropoda</taxon>
        <taxon>Hexapoda</taxon>
        <taxon>Insecta</taxon>
        <taxon>Pterygota</taxon>
        <taxon>Neoptera</taxon>
        <taxon>Paraneoptera</taxon>
        <taxon>Hemiptera</taxon>
        <taxon>Heteroptera</taxon>
        <taxon>Panheteroptera</taxon>
        <taxon>Nepomorpha</taxon>
        <taxon>Nepidae</taxon>
        <taxon>Ranatrinae</taxon>
        <taxon>Ranatra</taxon>
    </lineage>
</organism>
<feature type="region of interest" description="Disordered" evidence="1">
    <location>
        <begin position="525"/>
        <end position="634"/>
    </location>
</feature>
<evidence type="ECO:0008006" key="4">
    <source>
        <dbReference type="Google" id="ProtNLM"/>
    </source>
</evidence>
<dbReference type="EMBL" id="JBFDAA010000021">
    <property type="protein sequence ID" value="KAL1114928.1"/>
    <property type="molecule type" value="Genomic_DNA"/>
</dbReference>
<feature type="compositionally biased region" description="Basic and acidic residues" evidence="1">
    <location>
        <begin position="1090"/>
        <end position="1106"/>
    </location>
</feature>
<feature type="region of interest" description="Disordered" evidence="1">
    <location>
        <begin position="213"/>
        <end position="334"/>
    </location>
</feature>
<reference evidence="2 3" key="1">
    <citation type="submission" date="2024-07" db="EMBL/GenBank/DDBJ databases">
        <title>Chromosome-level genome assembly of the water stick insect Ranatra chinensis (Heteroptera: Nepidae).</title>
        <authorList>
            <person name="Liu X."/>
        </authorList>
    </citation>
    <scope>NUCLEOTIDE SEQUENCE [LARGE SCALE GENOMIC DNA]</scope>
    <source>
        <strain evidence="2">Cailab_2021Rc</strain>
        <tissue evidence="2">Muscle</tissue>
    </source>
</reference>
<feature type="compositionally biased region" description="Low complexity" evidence="1">
    <location>
        <begin position="1078"/>
        <end position="1089"/>
    </location>
</feature>
<feature type="compositionally biased region" description="Polar residues" evidence="1">
    <location>
        <begin position="1122"/>
        <end position="1133"/>
    </location>
</feature>